<dbReference type="RefSeq" id="WP_190958727.1">
    <property type="nucleotide sequence ID" value="NZ_JACJTU010000044.1"/>
</dbReference>
<keyword evidence="2" id="KW-1185">Reference proteome</keyword>
<dbReference type="Proteomes" id="UP000637383">
    <property type="component" value="Unassembled WGS sequence"/>
</dbReference>
<evidence type="ECO:0000313" key="1">
    <source>
        <dbReference type="EMBL" id="MBD2738172.1"/>
    </source>
</evidence>
<protein>
    <submittedName>
        <fullName evidence="1">Uncharacterized protein</fullName>
    </submittedName>
</protein>
<comment type="caution">
    <text evidence="1">The sequence shown here is derived from an EMBL/GenBank/DDBJ whole genome shotgun (WGS) entry which is preliminary data.</text>
</comment>
<organism evidence="1 2">
    <name type="scientific">Nostoc paludosum FACHB-159</name>
    <dbReference type="NCBI Taxonomy" id="2692908"/>
    <lineage>
        <taxon>Bacteria</taxon>
        <taxon>Bacillati</taxon>
        <taxon>Cyanobacteriota</taxon>
        <taxon>Cyanophyceae</taxon>
        <taxon>Nostocales</taxon>
        <taxon>Nostocaceae</taxon>
        <taxon>Nostoc</taxon>
    </lineage>
</organism>
<gene>
    <name evidence="1" type="ORF">H6H03_30560</name>
</gene>
<name>A0ABR8KJ95_9NOSO</name>
<reference evidence="1 2" key="1">
    <citation type="journal article" date="2020" name="ISME J.">
        <title>Comparative genomics reveals insights into cyanobacterial evolution and habitat adaptation.</title>
        <authorList>
            <person name="Chen M.Y."/>
            <person name="Teng W.K."/>
            <person name="Zhao L."/>
            <person name="Hu C.X."/>
            <person name="Zhou Y.K."/>
            <person name="Han B.P."/>
            <person name="Song L.R."/>
            <person name="Shu W.S."/>
        </authorList>
    </citation>
    <scope>NUCLEOTIDE SEQUENCE [LARGE SCALE GENOMIC DNA]</scope>
    <source>
        <strain evidence="1 2">FACHB-159</strain>
    </source>
</reference>
<sequence>MNQNYQAMVGETVTVAIALFEQSPTPACKDAIRQHLLVDITSQLPQIVDL</sequence>
<proteinExistence type="predicted"/>
<evidence type="ECO:0000313" key="2">
    <source>
        <dbReference type="Proteomes" id="UP000637383"/>
    </source>
</evidence>
<dbReference type="EMBL" id="JACJTU010000044">
    <property type="protein sequence ID" value="MBD2738172.1"/>
    <property type="molecule type" value="Genomic_DNA"/>
</dbReference>
<accession>A0ABR8KJ95</accession>